<feature type="region of interest" description="Disordered" evidence="1">
    <location>
        <begin position="574"/>
        <end position="609"/>
    </location>
</feature>
<evidence type="ECO:0000313" key="3">
    <source>
        <dbReference type="Proteomes" id="UP001498398"/>
    </source>
</evidence>
<evidence type="ECO:0000313" key="2">
    <source>
        <dbReference type="EMBL" id="KAK7438637.1"/>
    </source>
</evidence>
<feature type="compositionally biased region" description="Polar residues" evidence="1">
    <location>
        <begin position="441"/>
        <end position="452"/>
    </location>
</feature>
<feature type="region of interest" description="Disordered" evidence="1">
    <location>
        <begin position="204"/>
        <end position="254"/>
    </location>
</feature>
<reference evidence="2 3" key="1">
    <citation type="submission" date="2024-01" db="EMBL/GenBank/DDBJ databases">
        <title>A draft genome for the cacao thread blight pathogen Marasmiellus scandens.</title>
        <authorList>
            <person name="Baruah I.K."/>
            <person name="Leung J."/>
            <person name="Bukari Y."/>
            <person name="Amoako-Attah I."/>
            <person name="Meinhardt L.W."/>
            <person name="Bailey B.A."/>
            <person name="Cohen S.P."/>
        </authorList>
    </citation>
    <scope>NUCLEOTIDE SEQUENCE [LARGE SCALE GENOMIC DNA]</scope>
    <source>
        <strain evidence="2 3">GH-19</strain>
    </source>
</reference>
<proteinExistence type="predicted"/>
<protein>
    <recommendedName>
        <fullName evidence="4">Mediator of RNA polymerase II transcription subunit 25</fullName>
    </recommendedName>
</protein>
<feature type="region of interest" description="Disordered" evidence="1">
    <location>
        <begin position="330"/>
        <end position="400"/>
    </location>
</feature>
<organism evidence="2 3">
    <name type="scientific">Marasmiellus scandens</name>
    <dbReference type="NCBI Taxonomy" id="2682957"/>
    <lineage>
        <taxon>Eukaryota</taxon>
        <taxon>Fungi</taxon>
        <taxon>Dikarya</taxon>
        <taxon>Basidiomycota</taxon>
        <taxon>Agaricomycotina</taxon>
        <taxon>Agaricomycetes</taxon>
        <taxon>Agaricomycetidae</taxon>
        <taxon>Agaricales</taxon>
        <taxon>Marasmiineae</taxon>
        <taxon>Omphalotaceae</taxon>
        <taxon>Marasmiellus</taxon>
    </lineage>
</organism>
<evidence type="ECO:0000256" key="1">
    <source>
        <dbReference type="SAM" id="MobiDB-lite"/>
    </source>
</evidence>
<feature type="region of interest" description="Disordered" evidence="1">
    <location>
        <begin position="676"/>
        <end position="696"/>
    </location>
</feature>
<feature type="compositionally biased region" description="Low complexity" evidence="1">
    <location>
        <begin position="457"/>
        <end position="473"/>
    </location>
</feature>
<feature type="compositionally biased region" description="Polar residues" evidence="1">
    <location>
        <begin position="348"/>
        <end position="374"/>
    </location>
</feature>
<dbReference type="Proteomes" id="UP001498398">
    <property type="component" value="Unassembled WGS sequence"/>
</dbReference>
<name>A0ABR1IQN9_9AGAR</name>
<feature type="region of interest" description="Disordered" evidence="1">
    <location>
        <begin position="524"/>
        <end position="553"/>
    </location>
</feature>
<evidence type="ECO:0008006" key="4">
    <source>
        <dbReference type="Google" id="ProtNLM"/>
    </source>
</evidence>
<sequence length="696" mass="74489">MMPRADPSIIIPEQPGLALLLLVDNSQVLGSVWTDLRDYLLSLVQYIVGIHSSLRPLSRILVVESSPASNNSVTTGARHYFSLHDAIGSICFNAEPKNGFSLNIIKQALELLASTDAAGLHAIILAGSPPRDGSNNFPSSLDPFQWALLAQYLAKERIQCHLMINPYEDMGLFTTLFEENLRLQHLIEKQIWFPVDASKIKLRVSGHPDFPPQGPHNNTSGAMPELNSFAASLAAPHPTPNEQIPSPTLETQEPAPSLVAQLQQVHGLTKKKVYGAKPVRKPFVSTEVYREGGRKSVTLPPPSPPDTSHGGRVPSSALAGRSTRLYQAAPMIPSPSRSPVDNVGPSLPSRSPVSGSLYAQPTSPNSPLTVNNPHFSPPNQWPQVTRHPTAWNPQTSLKDDSTLANYQPISEDKPRQIQNIASGNGSASALSMPPSFVTSASQFYPGSESSNYRHVPSHSTPTPPSSTSTSPSPNHLSRHHPQSVPVNGMITHATSIARPHHIPHHIPRSVYRDELLSHLEVPSKPSLSAVPGFGPGTTGSSSASPMRTPPSALFSASVDGTSFADYPFPTSTYTTPSHTGVSSPPHDFSQTNDTLPNATATLESSSPPHWNTTVAATIRQMSTSIAPSSSGLSHVNEEGESHFHDRNVMQLHSSSHVPTNIVLTPLTIPHYSLSPEVSSGGLSSSGTSSSLNGWAG</sequence>
<feature type="compositionally biased region" description="Polar residues" evidence="1">
    <location>
        <begin position="391"/>
        <end position="400"/>
    </location>
</feature>
<comment type="caution">
    <text evidence="2">The sequence shown here is derived from an EMBL/GenBank/DDBJ whole genome shotgun (WGS) entry which is preliminary data.</text>
</comment>
<feature type="region of interest" description="Disordered" evidence="1">
    <location>
        <begin position="285"/>
        <end position="316"/>
    </location>
</feature>
<feature type="compositionally biased region" description="Polar residues" evidence="1">
    <location>
        <begin position="588"/>
        <end position="609"/>
    </location>
</feature>
<dbReference type="EMBL" id="JBANRG010000078">
    <property type="protein sequence ID" value="KAK7438637.1"/>
    <property type="molecule type" value="Genomic_DNA"/>
</dbReference>
<gene>
    <name evidence="2" type="ORF">VKT23_017970</name>
</gene>
<keyword evidence="3" id="KW-1185">Reference proteome</keyword>
<accession>A0ABR1IQN9</accession>
<feature type="compositionally biased region" description="Polar residues" evidence="1">
    <location>
        <begin position="240"/>
        <end position="251"/>
    </location>
</feature>
<feature type="region of interest" description="Disordered" evidence="1">
    <location>
        <begin position="441"/>
        <end position="486"/>
    </location>
</feature>